<dbReference type="Gene3D" id="3.40.50.1820">
    <property type="entry name" value="alpha/beta hydrolase"/>
    <property type="match status" value="1"/>
</dbReference>
<dbReference type="Proteomes" id="UP000078582">
    <property type="component" value="Chromosome"/>
</dbReference>
<organism evidence="1 2">
    <name type="scientific">Loigolactobacillus backii</name>
    <dbReference type="NCBI Taxonomy" id="375175"/>
    <lineage>
        <taxon>Bacteria</taxon>
        <taxon>Bacillati</taxon>
        <taxon>Bacillota</taxon>
        <taxon>Bacilli</taxon>
        <taxon>Lactobacillales</taxon>
        <taxon>Lactobacillaceae</taxon>
        <taxon>Loigolactobacillus</taxon>
    </lineage>
</organism>
<dbReference type="RefSeq" id="WP_068226053.1">
    <property type="nucleotide sequence ID" value="NZ_CP014623.1"/>
</dbReference>
<dbReference type="EMBL" id="CP014873">
    <property type="protein sequence ID" value="ANK61685.1"/>
    <property type="molecule type" value="Genomic_DNA"/>
</dbReference>
<dbReference type="GeneID" id="42981054"/>
<dbReference type="KEGG" id="lbt:AYR52_11080"/>
<evidence type="ECO:0000313" key="2">
    <source>
        <dbReference type="Proteomes" id="UP000078582"/>
    </source>
</evidence>
<dbReference type="InterPro" id="IPR029058">
    <property type="entry name" value="AB_hydrolase_fold"/>
</dbReference>
<keyword evidence="2" id="KW-1185">Reference proteome</keyword>
<evidence type="ECO:0000313" key="1">
    <source>
        <dbReference type="EMBL" id="ANK61685.1"/>
    </source>
</evidence>
<reference evidence="1 2" key="1">
    <citation type="submission" date="2016-03" db="EMBL/GenBank/DDBJ databases">
        <title>Pediococcus and Lactobacillus from brewery environment - whole genome sequencing and assembly.</title>
        <authorList>
            <person name="Behr J."/>
            <person name="Geissler A.J."/>
            <person name="Vogel R.F."/>
        </authorList>
    </citation>
    <scope>NUCLEOTIDE SEQUENCE [LARGE SCALE GENOMIC DNA]</scope>
    <source>
        <strain evidence="1 2">TMW 1.1989</strain>
    </source>
</reference>
<dbReference type="InterPro" id="IPR010315">
    <property type="entry name" value="DUF915_hydro-like"/>
</dbReference>
<name>A0A192H004_9LACO</name>
<dbReference type="STRING" id="375175.AYR53_02235"/>
<proteinExistence type="predicted"/>
<dbReference type="OrthoDB" id="503948at2"/>
<dbReference type="AlphaFoldDB" id="A0A192H004"/>
<gene>
    <name evidence="1" type="ORF">AYR53_02235</name>
</gene>
<sequence length="296" mass="33372">MKQKWLWGISLIGSLLVILGVFGYVQQRQQTRSIYNYTTTPTVFVHGWRGSAYSSNQMIAAIESAHVGRKRLTVTVSPSGQFSYSGYWSNRRKNPLIQVIFTGNRAGEVQYEKWLTILMQQLKKRYGIKTVNIVGHSMGAYAATYYAMNHGNQADVPRLKKLVTIAGPFDGIVGHTEKFHPRDGTTWTDRPNVNHFLEGGQPLIIHPEYLRLERLANHFPKQTKVLNIYGDLKDGSHSDKVVTVVSATSLAHLIKARAASYQTKRVTGPQAEHSRLHEDNPVVDQALLKFLWGKSN</sequence>
<dbReference type="SUPFAM" id="SSF53474">
    <property type="entry name" value="alpha/beta-Hydrolases"/>
    <property type="match status" value="1"/>
</dbReference>
<protein>
    <submittedName>
        <fullName evidence="1">Uncharacterized protein</fullName>
    </submittedName>
</protein>
<accession>A0A192H004</accession>
<dbReference type="Pfam" id="PF06028">
    <property type="entry name" value="DUF915"/>
    <property type="match status" value="1"/>
</dbReference>